<gene>
    <name evidence="1" type="ORF">IC610_08850</name>
</gene>
<organism evidence="1 2">
    <name type="scientific">Chryseobacterium caseinilyticum</name>
    <dbReference type="NCBI Taxonomy" id="2771428"/>
    <lineage>
        <taxon>Bacteria</taxon>
        <taxon>Pseudomonadati</taxon>
        <taxon>Bacteroidota</taxon>
        <taxon>Flavobacteriia</taxon>
        <taxon>Flavobacteriales</taxon>
        <taxon>Weeksellaceae</taxon>
        <taxon>Chryseobacterium group</taxon>
        <taxon>Chryseobacterium</taxon>
    </lineage>
</organism>
<keyword evidence="2" id="KW-1185">Reference proteome</keyword>
<dbReference type="InterPro" id="IPR011990">
    <property type="entry name" value="TPR-like_helical_dom_sf"/>
</dbReference>
<sequence>MEELFDELFNSIMIDLEKGDQFEERKEHNLAIVNYQNGIEKLVPPKTDWEIALHLYTALADAYFNLKDYIKASYNYNQALQCPEGTANGYVWLGYGQSLFELGMTDKAKDALMSSYMLEGNEIFDDIDKKYFELIKSSI</sequence>
<reference evidence="1 2" key="1">
    <citation type="submission" date="2020-09" db="EMBL/GenBank/DDBJ databases">
        <title>Genome seq and assembly of Chryseobacterium sp.</title>
        <authorList>
            <person name="Chhetri G."/>
        </authorList>
    </citation>
    <scope>NUCLEOTIDE SEQUENCE [LARGE SCALE GENOMIC DNA]</scope>
    <source>
        <strain evidence="1 2">GCR10</strain>
    </source>
</reference>
<dbReference type="Gene3D" id="1.25.40.10">
    <property type="entry name" value="Tetratricopeptide repeat domain"/>
    <property type="match status" value="1"/>
</dbReference>
<dbReference type="RefSeq" id="WP_191736506.1">
    <property type="nucleotide sequence ID" value="NZ_JACYFS010000002.1"/>
</dbReference>
<name>A0ABR8ZB23_9FLAO</name>
<dbReference type="EMBL" id="JACYFS010000002">
    <property type="protein sequence ID" value="MBD8082523.1"/>
    <property type="molecule type" value="Genomic_DNA"/>
</dbReference>
<protein>
    <recommendedName>
        <fullName evidence="3">Tetratricopeptide repeat protein</fullName>
    </recommendedName>
</protein>
<proteinExistence type="predicted"/>
<dbReference type="SUPFAM" id="SSF48452">
    <property type="entry name" value="TPR-like"/>
    <property type="match status" value="1"/>
</dbReference>
<comment type="caution">
    <text evidence="1">The sequence shown here is derived from an EMBL/GenBank/DDBJ whole genome shotgun (WGS) entry which is preliminary data.</text>
</comment>
<evidence type="ECO:0008006" key="3">
    <source>
        <dbReference type="Google" id="ProtNLM"/>
    </source>
</evidence>
<evidence type="ECO:0000313" key="2">
    <source>
        <dbReference type="Proteomes" id="UP000637299"/>
    </source>
</evidence>
<accession>A0ABR8ZB23</accession>
<evidence type="ECO:0000313" key="1">
    <source>
        <dbReference type="EMBL" id="MBD8082523.1"/>
    </source>
</evidence>
<dbReference type="Proteomes" id="UP000637299">
    <property type="component" value="Unassembled WGS sequence"/>
</dbReference>